<name>A0A6A5SW12_9PLEO</name>
<feature type="non-terminal residue" evidence="1">
    <location>
        <position position="51"/>
    </location>
</feature>
<organism evidence="1 2">
    <name type="scientific">Clathrospora elynae</name>
    <dbReference type="NCBI Taxonomy" id="706981"/>
    <lineage>
        <taxon>Eukaryota</taxon>
        <taxon>Fungi</taxon>
        <taxon>Dikarya</taxon>
        <taxon>Ascomycota</taxon>
        <taxon>Pezizomycotina</taxon>
        <taxon>Dothideomycetes</taxon>
        <taxon>Pleosporomycetidae</taxon>
        <taxon>Pleosporales</taxon>
        <taxon>Diademaceae</taxon>
        <taxon>Clathrospora</taxon>
    </lineage>
</organism>
<dbReference type="Proteomes" id="UP000800038">
    <property type="component" value="Unassembled WGS sequence"/>
</dbReference>
<keyword evidence="2" id="KW-1185">Reference proteome</keyword>
<dbReference type="AlphaFoldDB" id="A0A6A5SW12"/>
<evidence type="ECO:0000313" key="2">
    <source>
        <dbReference type="Proteomes" id="UP000800038"/>
    </source>
</evidence>
<sequence>MSKSGISNLSIPKRACIWGAADFCNVMGLPYYHTNLFNFYGISKHQGWAVL</sequence>
<gene>
    <name evidence="1" type="ORF">EJ02DRAFT_331281</name>
</gene>
<evidence type="ECO:0000313" key="1">
    <source>
        <dbReference type="EMBL" id="KAF1943489.1"/>
    </source>
</evidence>
<dbReference type="EMBL" id="ML976024">
    <property type="protein sequence ID" value="KAF1943489.1"/>
    <property type="molecule type" value="Genomic_DNA"/>
</dbReference>
<protein>
    <submittedName>
        <fullName evidence="1">Uncharacterized protein</fullName>
    </submittedName>
</protein>
<accession>A0A6A5SW12</accession>
<reference evidence="1" key="1">
    <citation type="journal article" date="2020" name="Stud. Mycol.">
        <title>101 Dothideomycetes genomes: a test case for predicting lifestyles and emergence of pathogens.</title>
        <authorList>
            <person name="Haridas S."/>
            <person name="Albert R."/>
            <person name="Binder M."/>
            <person name="Bloem J."/>
            <person name="Labutti K."/>
            <person name="Salamov A."/>
            <person name="Andreopoulos B."/>
            <person name="Baker S."/>
            <person name="Barry K."/>
            <person name="Bills G."/>
            <person name="Bluhm B."/>
            <person name="Cannon C."/>
            <person name="Castanera R."/>
            <person name="Culley D."/>
            <person name="Daum C."/>
            <person name="Ezra D."/>
            <person name="Gonzalez J."/>
            <person name="Henrissat B."/>
            <person name="Kuo A."/>
            <person name="Liang C."/>
            <person name="Lipzen A."/>
            <person name="Lutzoni F."/>
            <person name="Magnuson J."/>
            <person name="Mondo S."/>
            <person name="Nolan M."/>
            <person name="Ohm R."/>
            <person name="Pangilinan J."/>
            <person name="Park H.-J."/>
            <person name="Ramirez L."/>
            <person name="Alfaro M."/>
            <person name="Sun H."/>
            <person name="Tritt A."/>
            <person name="Yoshinaga Y."/>
            <person name="Zwiers L.-H."/>
            <person name="Turgeon B."/>
            <person name="Goodwin S."/>
            <person name="Spatafora J."/>
            <person name="Crous P."/>
            <person name="Grigoriev I."/>
        </authorList>
    </citation>
    <scope>NUCLEOTIDE SEQUENCE</scope>
    <source>
        <strain evidence="1">CBS 161.51</strain>
    </source>
</reference>
<proteinExistence type="predicted"/>